<comment type="caution">
    <text evidence="1">The sequence shown here is derived from an EMBL/GenBank/DDBJ whole genome shotgun (WGS) entry which is preliminary data.</text>
</comment>
<dbReference type="EMBL" id="JABBWE010000023">
    <property type="protein sequence ID" value="KAG1795015.1"/>
    <property type="molecule type" value="Genomic_DNA"/>
</dbReference>
<dbReference type="AlphaFoldDB" id="A0A9P7ARF6"/>
<gene>
    <name evidence="1" type="ORF">HD556DRAFT_1307627</name>
</gene>
<dbReference type="Proteomes" id="UP000719766">
    <property type="component" value="Unassembled WGS sequence"/>
</dbReference>
<proteinExistence type="predicted"/>
<reference evidence="1" key="1">
    <citation type="journal article" date="2020" name="New Phytol.">
        <title>Comparative genomics reveals dynamic genome evolution in host specialist ectomycorrhizal fungi.</title>
        <authorList>
            <person name="Lofgren L.A."/>
            <person name="Nguyen N.H."/>
            <person name="Vilgalys R."/>
            <person name="Ruytinx J."/>
            <person name="Liao H.L."/>
            <person name="Branco S."/>
            <person name="Kuo A."/>
            <person name="LaButti K."/>
            <person name="Lipzen A."/>
            <person name="Andreopoulos W."/>
            <person name="Pangilinan J."/>
            <person name="Riley R."/>
            <person name="Hundley H."/>
            <person name="Na H."/>
            <person name="Barry K."/>
            <person name="Grigoriev I.V."/>
            <person name="Stajich J.E."/>
            <person name="Kennedy P.G."/>
        </authorList>
    </citation>
    <scope>NUCLEOTIDE SEQUENCE</scope>
    <source>
        <strain evidence="1">S12</strain>
    </source>
</reference>
<dbReference type="GeneID" id="64593810"/>
<name>A0A9P7ARF6_9AGAM</name>
<accession>A0A9P7ARF6</accession>
<dbReference type="OrthoDB" id="2690041at2759"/>
<dbReference type="RefSeq" id="XP_041160967.1">
    <property type="nucleotide sequence ID" value="XM_041300046.1"/>
</dbReference>
<sequence length="182" mass="20755">MSKLQYAELSQQSFSSEQGPMLHLALPALESLHSAWLSRSGRIKYLDFAEGLDAGIEKIAKYYEKSSSSDAHIMVMFLDPSQKETHIRKYWGEELLVEARRHAEEMYKEQYLEMYSNNPDSRNGVEVKVRKTGNRKLDALLQELSDGEDDIPQVLLLPPKLQMSRGGTTFTLTSTPRTTLEI</sequence>
<protein>
    <submittedName>
        <fullName evidence="1">Uncharacterized protein</fullName>
    </submittedName>
</protein>
<evidence type="ECO:0000313" key="2">
    <source>
        <dbReference type="Proteomes" id="UP000719766"/>
    </source>
</evidence>
<organism evidence="1 2">
    <name type="scientific">Suillus plorans</name>
    <dbReference type="NCBI Taxonomy" id="116603"/>
    <lineage>
        <taxon>Eukaryota</taxon>
        <taxon>Fungi</taxon>
        <taxon>Dikarya</taxon>
        <taxon>Basidiomycota</taxon>
        <taxon>Agaricomycotina</taxon>
        <taxon>Agaricomycetes</taxon>
        <taxon>Agaricomycetidae</taxon>
        <taxon>Boletales</taxon>
        <taxon>Suillineae</taxon>
        <taxon>Suillaceae</taxon>
        <taxon>Suillus</taxon>
    </lineage>
</organism>
<evidence type="ECO:0000313" key="1">
    <source>
        <dbReference type="EMBL" id="KAG1795015.1"/>
    </source>
</evidence>
<keyword evidence="2" id="KW-1185">Reference proteome</keyword>